<sequence>MSEPTGGAVNATRDRASRIAVGTAAAPTPEGDPMLPTRRRPLADFRLMRRTGVEQWYGEVMHAWQSLHGETGSGGPPQWRNLGYWTDETRSMTGASRNLAVKLADAAGVEAGCDVLDVGCGPGESTYLLQQRLASDGAARGRLVGMDITQRHVDMALARRTGDSPEFVRGDATDVPFPAESFDRVLALECAFHFPDRRAFFAEALRVLRPGGRVGLADVVPTASADAMRRRTRRLLPGPLRSRLDRYIGDVMKTPPVNLVPAREYAGQLRSAGFTDVTVEDISERVFPHFARHWERVSRSDRPEKILRRDADLVTADARAKAWRRQMDMFVSSWRMSEYLIVTARKPKSA</sequence>
<reference evidence="4 5" key="1">
    <citation type="submission" date="2021-03" db="EMBL/GenBank/DDBJ databases">
        <title>Whole genome shotgun sequence of Salinispora arenicola NBRC 105043.</title>
        <authorList>
            <person name="Komaki H."/>
            <person name="Tamura T."/>
        </authorList>
    </citation>
    <scope>NUCLEOTIDE SEQUENCE [LARGE SCALE GENOMIC DNA]</scope>
    <source>
        <strain evidence="4 5">NBRC 105043</strain>
    </source>
</reference>
<dbReference type="CDD" id="cd02440">
    <property type="entry name" value="AdoMet_MTases"/>
    <property type="match status" value="1"/>
</dbReference>
<dbReference type="Gene3D" id="3.40.50.150">
    <property type="entry name" value="Vaccinia Virus protein VP39"/>
    <property type="match status" value="1"/>
</dbReference>
<dbReference type="SUPFAM" id="SSF53335">
    <property type="entry name" value="S-adenosyl-L-methionine-dependent methyltransferases"/>
    <property type="match status" value="1"/>
</dbReference>
<proteinExistence type="predicted"/>
<protein>
    <recommendedName>
        <fullName evidence="3">Methyltransferase type 11 domain-containing protein</fullName>
    </recommendedName>
</protein>
<comment type="caution">
    <text evidence="4">The sequence shown here is derived from an EMBL/GenBank/DDBJ whole genome shotgun (WGS) entry which is preliminary data.</text>
</comment>
<dbReference type="RefSeq" id="WP_018801666.1">
    <property type="nucleotide sequence ID" value="NZ_BOQM01000021.1"/>
</dbReference>
<dbReference type="PANTHER" id="PTHR44068">
    <property type="entry name" value="ZGC:194242"/>
    <property type="match status" value="1"/>
</dbReference>
<organism evidence="4 5">
    <name type="scientific">Salinispora arenicola</name>
    <dbReference type="NCBI Taxonomy" id="168697"/>
    <lineage>
        <taxon>Bacteria</taxon>
        <taxon>Bacillati</taxon>
        <taxon>Actinomycetota</taxon>
        <taxon>Actinomycetes</taxon>
        <taxon>Micromonosporales</taxon>
        <taxon>Micromonosporaceae</taxon>
        <taxon>Salinispora</taxon>
    </lineage>
</organism>
<evidence type="ECO:0000259" key="3">
    <source>
        <dbReference type="Pfam" id="PF08241"/>
    </source>
</evidence>
<name>A0ABQ4JVR5_SALAC</name>
<feature type="region of interest" description="Disordered" evidence="2">
    <location>
        <begin position="1"/>
        <end position="38"/>
    </location>
</feature>
<evidence type="ECO:0000256" key="2">
    <source>
        <dbReference type="SAM" id="MobiDB-lite"/>
    </source>
</evidence>
<dbReference type="InterPro" id="IPR050447">
    <property type="entry name" value="Erg6_SMT_methyltransf"/>
</dbReference>
<gene>
    <name evidence="4" type="ORF">Sar04_28070</name>
</gene>
<feature type="domain" description="Methyltransferase type 11" evidence="3">
    <location>
        <begin position="116"/>
        <end position="214"/>
    </location>
</feature>
<evidence type="ECO:0000313" key="5">
    <source>
        <dbReference type="Proteomes" id="UP000677457"/>
    </source>
</evidence>
<keyword evidence="1" id="KW-0808">Transferase</keyword>
<evidence type="ECO:0000313" key="4">
    <source>
        <dbReference type="EMBL" id="GIM86071.1"/>
    </source>
</evidence>
<keyword evidence="5" id="KW-1185">Reference proteome</keyword>
<dbReference type="InterPro" id="IPR029063">
    <property type="entry name" value="SAM-dependent_MTases_sf"/>
</dbReference>
<evidence type="ECO:0000256" key="1">
    <source>
        <dbReference type="ARBA" id="ARBA00022679"/>
    </source>
</evidence>
<dbReference type="EMBL" id="BOQM01000021">
    <property type="protein sequence ID" value="GIM86071.1"/>
    <property type="molecule type" value="Genomic_DNA"/>
</dbReference>
<accession>A0ABQ4JVR5</accession>
<dbReference type="InterPro" id="IPR013216">
    <property type="entry name" value="Methyltransf_11"/>
</dbReference>
<dbReference type="PANTHER" id="PTHR44068:SF11">
    <property type="entry name" value="GERANYL DIPHOSPHATE 2-C-METHYLTRANSFERASE"/>
    <property type="match status" value="1"/>
</dbReference>
<dbReference type="Pfam" id="PF08241">
    <property type="entry name" value="Methyltransf_11"/>
    <property type="match status" value="1"/>
</dbReference>
<dbReference type="Proteomes" id="UP000677457">
    <property type="component" value="Unassembled WGS sequence"/>
</dbReference>